<dbReference type="EMBL" id="SNRW01043387">
    <property type="protein sequence ID" value="KAA6328168.1"/>
    <property type="molecule type" value="Genomic_DNA"/>
</dbReference>
<evidence type="ECO:0000313" key="1">
    <source>
        <dbReference type="EMBL" id="KAA6328168.1"/>
    </source>
</evidence>
<protein>
    <submittedName>
        <fullName evidence="1">Uncharacterized protein</fullName>
    </submittedName>
</protein>
<comment type="caution">
    <text evidence="1">The sequence shown here is derived from an EMBL/GenBank/DDBJ whole genome shotgun (WGS) entry which is preliminary data.</text>
</comment>
<sequence length="252" mass="29038">AQQNRSGQILRGEIVYLRRTNLRRHTGHAAHAAENHYRIRVMAPIMAGLQMSALAHNRHNKVNRKHAQVRQLALRQEQNHAQTEFIRMANGLIHVLHAWSVVVLHARVLLRVLTDIAVLVQIVRAIRQRAVATARTINFVMAQVRLAQDLPVAVTISHVHALRLLNLLRTDNGKQIVLGPRARKQQNQRSNNRAAYAERKRGHQFVRKLLILQYRHGPSLVGTHATKRQSRRYIKRVGRADIKKGRRNVQRR</sequence>
<reference evidence="1 2" key="1">
    <citation type="submission" date="2019-03" db="EMBL/GenBank/DDBJ databases">
        <title>Single cell metagenomics reveals metabolic interactions within the superorganism composed of flagellate Streblomastix strix and complex community of Bacteroidetes bacteria on its surface.</title>
        <authorList>
            <person name="Treitli S.C."/>
            <person name="Kolisko M."/>
            <person name="Husnik F."/>
            <person name="Keeling P."/>
            <person name="Hampl V."/>
        </authorList>
    </citation>
    <scope>NUCLEOTIDE SEQUENCE [LARGE SCALE GENOMIC DNA]</scope>
    <source>
        <strain evidence="1">ST1C</strain>
    </source>
</reference>
<evidence type="ECO:0000313" key="2">
    <source>
        <dbReference type="Proteomes" id="UP000324800"/>
    </source>
</evidence>
<proteinExistence type="predicted"/>
<accession>A0A5J4R3K5</accession>
<name>A0A5J4R3K5_9EUKA</name>
<feature type="non-terminal residue" evidence="1">
    <location>
        <position position="252"/>
    </location>
</feature>
<gene>
    <name evidence="1" type="ORF">EZS28_053747</name>
</gene>
<dbReference type="AlphaFoldDB" id="A0A5J4R3K5"/>
<dbReference type="Proteomes" id="UP000324800">
    <property type="component" value="Unassembled WGS sequence"/>
</dbReference>
<feature type="non-terminal residue" evidence="1">
    <location>
        <position position="1"/>
    </location>
</feature>
<organism evidence="1 2">
    <name type="scientific">Streblomastix strix</name>
    <dbReference type="NCBI Taxonomy" id="222440"/>
    <lineage>
        <taxon>Eukaryota</taxon>
        <taxon>Metamonada</taxon>
        <taxon>Preaxostyla</taxon>
        <taxon>Oxymonadida</taxon>
        <taxon>Streblomastigidae</taxon>
        <taxon>Streblomastix</taxon>
    </lineage>
</organism>